<evidence type="ECO:0000313" key="6">
    <source>
        <dbReference type="Proteomes" id="UP000637704"/>
    </source>
</evidence>
<feature type="coiled-coil region" evidence="3">
    <location>
        <begin position="115"/>
        <end position="258"/>
    </location>
</feature>
<reference evidence="5" key="1">
    <citation type="submission" date="2019-09" db="EMBL/GenBank/DDBJ databases">
        <title>Bird 10,000 Genomes (B10K) Project - Family phase.</title>
        <authorList>
            <person name="Zhang G."/>
        </authorList>
    </citation>
    <scope>NUCLEOTIDE SEQUENCE</scope>
    <source>
        <strain evidence="5">B10K-DU-025-06</strain>
        <tissue evidence="5">Mixed tissue sample</tissue>
    </source>
</reference>
<dbReference type="GO" id="GO:0003779">
    <property type="term" value="F:actin binding"/>
    <property type="evidence" value="ECO:0007669"/>
    <property type="project" value="InterPro"/>
</dbReference>
<dbReference type="EMBL" id="WBNI01009041">
    <property type="protein sequence ID" value="NXD74706.1"/>
    <property type="molecule type" value="Genomic_DNA"/>
</dbReference>
<keyword evidence="1" id="KW-0677">Repeat</keyword>
<feature type="non-terminal residue" evidence="5">
    <location>
        <position position="1"/>
    </location>
</feature>
<keyword evidence="2 3" id="KW-0175">Coiled coil</keyword>
<sequence length="573" mass="66938">QELKTTLNATQTQEKLTSPSEVKIKYLQEDLKDVQRKLENSEDKRKQIEAQVPRRVPETDHLNSTNISENGSDLNLKFQETQNRYEEAVKEGLNVQRQMKLGLVSLESEEASSDMSRLKVTCEEVEMLKQELKRALEEGERQKEKVRELQKKFEEREQNVGNKLSVEECEEMKMSYCSVIDNINQEKALLIERYKEGQEEIKRLQDKLKNQTQLESSAEAGEMKDVMHRMIDELNRQLSELSQLYKEAQTELEGYRKRKTPDDIALDYIPREEHEKLMQVTSSLKYKAENELSEMKSQYIKALDEAEELKQLLDAQKQNSLPITEHQQLMNALRNTLKEMEEEINELKGLLTDKESEVRNLQKELLEEKTAINEAMVPKATYEKLQSSLEREVSVLSSKLKDVIHEKEKVYLDAMQLKNEVSHLKEEKEGMHTLLEAKGREVVDLQQRYHQAQEDLLQMKRCSESSSKLEEDKDKKINEMSKEISKLKEALNSLSQLSYSTSAPKRQSQQLEALQQQVKQLQNQLVETKKQHQEIVSVYRMHLLYAVQGQMDEDVQKVLKQILSMCKSQSQKK</sequence>
<protein>
    <submittedName>
        <fullName evidence="5">RAI14 protein</fullName>
    </submittedName>
</protein>
<evidence type="ECO:0000256" key="4">
    <source>
        <dbReference type="SAM" id="MobiDB-lite"/>
    </source>
</evidence>
<feature type="non-terminal residue" evidence="5">
    <location>
        <position position="573"/>
    </location>
</feature>
<feature type="compositionally biased region" description="Basic and acidic residues" evidence="4">
    <location>
        <begin position="36"/>
        <end position="48"/>
    </location>
</feature>
<proteinExistence type="predicted"/>
<dbReference type="Proteomes" id="UP000637704">
    <property type="component" value="Unassembled WGS sequence"/>
</dbReference>
<feature type="coiled-coil region" evidence="3">
    <location>
        <begin position="289"/>
        <end position="371"/>
    </location>
</feature>
<accession>A0A851Y3Z2</accession>
<feature type="compositionally biased region" description="Polar residues" evidence="4">
    <location>
        <begin position="62"/>
        <end position="71"/>
    </location>
</feature>
<evidence type="ECO:0000256" key="2">
    <source>
        <dbReference type="ARBA" id="ARBA00023054"/>
    </source>
</evidence>
<dbReference type="AlphaFoldDB" id="A0A851Y3Z2"/>
<organism evidence="5 6">
    <name type="scientific">Eolophus roseicapilla</name>
    <name type="common">Galah cockatoo</name>
    <name type="synonym">Cacatua roseicapilla</name>
    <dbReference type="NCBI Taxonomy" id="176039"/>
    <lineage>
        <taxon>Eukaryota</taxon>
        <taxon>Metazoa</taxon>
        <taxon>Chordata</taxon>
        <taxon>Craniata</taxon>
        <taxon>Vertebrata</taxon>
        <taxon>Euteleostomi</taxon>
        <taxon>Archelosauria</taxon>
        <taxon>Archosauria</taxon>
        <taxon>Dinosauria</taxon>
        <taxon>Saurischia</taxon>
        <taxon>Theropoda</taxon>
        <taxon>Coelurosauria</taxon>
        <taxon>Aves</taxon>
        <taxon>Neognathae</taxon>
        <taxon>Neoaves</taxon>
        <taxon>Telluraves</taxon>
        <taxon>Australaves</taxon>
        <taxon>Psittaciformes</taxon>
        <taxon>Cacatuidae</taxon>
        <taxon>Eolophus</taxon>
    </lineage>
</organism>
<evidence type="ECO:0000256" key="3">
    <source>
        <dbReference type="SAM" id="Coils"/>
    </source>
</evidence>
<gene>
    <name evidence="5" type="primary">Rai14</name>
    <name evidence="5" type="ORF">EOLROS_R01452</name>
</gene>
<keyword evidence="6" id="KW-1185">Reference proteome</keyword>
<dbReference type="PANTHER" id="PTHR24129">
    <property type="entry name" value="ANKYCORBIN"/>
    <property type="match status" value="1"/>
</dbReference>
<feature type="region of interest" description="Disordered" evidence="4">
    <location>
        <begin position="36"/>
        <end position="71"/>
    </location>
</feature>
<name>A0A851Y3Z2_EOLRO</name>
<dbReference type="InterPro" id="IPR042420">
    <property type="entry name" value="RAI14/UACA"/>
</dbReference>
<comment type="caution">
    <text evidence="5">The sequence shown here is derived from an EMBL/GenBank/DDBJ whole genome shotgun (WGS) entry which is preliminary data.</text>
</comment>
<feature type="coiled-coil region" evidence="3">
    <location>
        <begin position="407"/>
        <end position="538"/>
    </location>
</feature>
<evidence type="ECO:0000256" key="1">
    <source>
        <dbReference type="ARBA" id="ARBA00022737"/>
    </source>
</evidence>
<dbReference type="PANTHER" id="PTHR24129:SF0">
    <property type="entry name" value="ANKYCORBIN"/>
    <property type="match status" value="1"/>
</dbReference>
<evidence type="ECO:0000313" key="5">
    <source>
        <dbReference type="EMBL" id="NXD74706.1"/>
    </source>
</evidence>